<gene>
    <name evidence="2" type="ORF">TRAPUB_2105</name>
</gene>
<comment type="caution">
    <text evidence="2">The sequence shown here is derived from an EMBL/GenBank/DDBJ whole genome shotgun (WGS) entry which is preliminary data.</text>
</comment>
<protein>
    <submittedName>
        <fullName evidence="2">Uncharacterized protein</fullName>
    </submittedName>
</protein>
<evidence type="ECO:0000313" key="2">
    <source>
        <dbReference type="EMBL" id="OJT07073.1"/>
    </source>
</evidence>
<evidence type="ECO:0000313" key="3">
    <source>
        <dbReference type="Proteomes" id="UP000184267"/>
    </source>
</evidence>
<feature type="region of interest" description="Disordered" evidence="1">
    <location>
        <begin position="1"/>
        <end position="35"/>
    </location>
</feature>
<dbReference type="AlphaFoldDB" id="A0A1M2VHS4"/>
<dbReference type="Proteomes" id="UP000184267">
    <property type="component" value="Unassembled WGS sequence"/>
</dbReference>
<accession>A0A1M2VHS4</accession>
<feature type="compositionally biased region" description="Polar residues" evidence="1">
    <location>
        <begin position="65"/>
        <end position="74"/>
    </location>
</feature>
<proteinExistence type="predicted"/>
<evidence type="ECO:0000256" key="1">
    <source>
        <dbReference type="SAM" id="MobiDB-lite"/>
    </source>
</evidence>
<reference evidence="2 3" key="1">
    <citation type="submission" date="2016-10" db="EMBL/GenBank/DDBJ databases">
        <title>Genome sequence of the basidiomycete white-rot fungus Trametes pubescens.</title>
        <authorList>
            <person name="Makela M.R."/>
            <person name="Granchi Z."/>
            <person name="Peng M."/>
            <person name="De Vries R.P."/>
            <person name="Grigoriev I."/>
            <person name="Riley R."/>
            <person name="Hilden K."/>
        </authorList>
    </citation>
    <scope>NUCLEOTIDE SEQUENCE [LARGE SCALE GENOMIC DNA]</scope>
    <source>
        <strain evidence="2 3">FBCC735</strain>
    </source>
</reference>
<name>A0A1M2VHS4_TRAPU</name>
<organism evidence="2 3">
    <name type="scientific">Trametes pubescens</name>
    <name type="common">White-rot fungus</name>
    <dbReference type="NCBI Taxonomy" id="154538"/>
    <lineage>
        <taxon>Eukaryota</taxon>
        <taxon>Fungi</taxon>
        <taxon>Dikarya</taxon>
        <taxon>Basidiomycota</taxon>
        <taxon>Agaricomycotina</taxon>
        <taxon>Agaricomycetes</taxon>
        <taxon>Polyporales</taxon>
        <taxon>Polyporaceae</taxon>
        <taxon>Trametes</taxon>
    </lineage>
</organism>
<feature type="compositionally biased region" description="Basic residues" evidence="1">
    <location>
        <begin position="1"/>
        <end position="11"/>
    </location>
</feature>
<keyword evidence="3" id="KW-1185">Reference proteome</keyword>
<feature type="region of interest" description="Disordered" evidence="1">
    <location>
        <begin position="53"/>
        <end position="95"/>
    </location>
</feature>
<sequence>MKTDRRSHKAPLLRASGRSPSKPRPLPAGGKIDGPIPSRCHCQPLLLTQLEGSRDASELGPCPATRSQQRSNDVATRAAGCERARPLPPPARSSSLLGDSGFGFCLRTVHVRPARED</sequence>
<dbReference type="EMBL" id="MNAD01001225">
    <property type="protein sequence ID" value="OJT07073.1"/>
    <property type="molecule type" value="Genomic_DNA"/>
</dbReference>